<dbReference type="RefSeq" id="WP_109193770.1">
    <property type="nucleotide sequence ID" value="NZ_CP029255.1"/>
</dbReference>
<keyword evidence="3" id="KW-1185">Reference proteome</keyword>
<protein>
    <recommendedName>
        <fullName evidence="1">Lantibiotic dehydratase N-terminal domain-containing protein</fullName>
    </recommendedName>
</protein>
<reference evidence="2 3" key="1">
    <citation type="submission" date="2018-05" db="EMBL/GenBank/DDBJ databases">
        <title>Genome sequencing of Flavobacterium sp. HYN0056.</title>
        <authorList>
            <person name="Yi H."/>
            <person name="Baek C."/>
        </authorList>
    </citation>
    <scope>NUCLEOTIDE SEQUENCE [LARGE SCALE GENOMIC DNA]</scope>
    <source>
        <strain evidence="2 3">HYN0056</strain>
    </source>
</reference>
<evidence type="ECO:0000313" key="2">
    <source>
        <dbReference type="EMBL" id="AWK06353.1"/>
    </source>
</evidence>
<sequence>MKTEFKISSFPQFVLRTPILSISFYLNLSKKYDKEKVIGIYNKSLIKEALNLASPEFVQELDKWAGNYDGLQDQNRTTAEFALLRYIARMSSRCTPFGLFAGCSVGKIDTETNIILDFPEKHKRFTQFDMQFWVALLLNIAKRETAIPYLKYYPNSSIYEFGDFYRYIEYKYRKTKREHSITSLRKSEALKEIILKAKSGLTLNEMISILVNDDSEKEEACEFIMHLITFQFLVSEIEATVTSNNELERVLSILKNIPDLKKEYQFLKNINKQILDLDTSLIPSESQYKKIKENILKEEFEYDEKYLFQTDLTTATLSNSLNANITKKVTKGLCFLNGIQPKNDSSNLKAFIKVFSKRYESQEMPLMTILDTESGLGYPIKHDMNDSHEILEAFSFKQKKDKNENQVWTSYDFILEKKLQECLSKNQIKIELSESDFPNFDANFDYSPVTFSTLIEIYNNEKLAIESSGNISAAKFLGRFCNGNSEIHKLTQEIIEKEQNYHHDKILAEIVHIPQSRTGNILRRPVLRNYEIAYLANSGVEKKNTIDLNDLFVSIRNDKIILRSKKHDKEVIPCLSNAHNFYNNSLPVYHFLCDLQAQNTKPIFSFNWGILESHYNYFPRVEYREIILSKAKWIITKEEVNSFLKLNGKDLSEAFLNWRISKDIPHLVNWVNSDNTLLLDFQTETGIQLFLKSVRNRDKIVLEEFLFTEESIVKNISGEGFSNQFIVSFFKHQS</sequence>
<dbReference type="EMBL" id="CP029255">
    <property type="protein sequence ID" value="AWK06353.1"/>
    <property type="molecule type" value="Genomic_DNA"/>
</dbReference>
<feature type="domain" description="Lantibiotic dehydratase N-terminal" evidence="1">
    <location>
        <begin position="44"/>
        <end position="688"/>
    </location>
</feature>
<evidence type="ECO:0000313" key="3">
    <source>
        <dbReference type="Proteomes" id="UP000245250"/>
    </source>
</evidence>
<dbReference type="InterPro" id="IPR006827">
    <property type="entry name" value="Lant_deHydtase_N"/>
</dbReference>
<dbReference type="Proteomes" id="UP000245250">
    <property type="component" value="Chromosome"/>
</dbReference>
<organism evidence="2 3">
    <name type="scientific">Flavobacterium crocinum</name>
    <dbReference type="NCBI Taxonomy" id="2183896"/>
    <lineage>
        <taxon>Bacteria</taxon>
        <taxon>Pseudomonadati</taxon>
        <taxon>Bacteroidota</taxon>
        <taxon>Flavobacteriia</taxon>
        <taxon>Flavobacteriales</taxon>
        <taxon>Flavobacteriaceae</taxon>
        <taxon>Flavobacterium</taxon>
    </lineage>
</organism>
<gene>
    <name evidence="2" type="ORF">HYN56_19825</name>
</gene>
<dbReference type="Pfam" id="PF04738">
    <property type="entry name" value="Lant_dehydr_N"/>
    <property type="match status" value="1"/>
</dbReference>
<dbReference type="AlphaFoldDB" id="A0A2S1YQQ3"/>
<name>A0A2S1YQQ3_9FLAO</name>
<proteinExistence type="predicted"/>
<dbReference type="OrthoDB" id="1273722at2"/>
<evidence type="ECO:0000259" key="1">
    <source>
        <dbReference type="Pfam" id="PF04738"/>
    </source>
</evidence>
<accession>A0A2S1YQQ3</accession>
<dbReference type="KEGG" id="fcr:HYN56_19825"/>